<protein>
    <submittedName>
        <fullName evidence="9">TonB-linked outer membrane protein, SusC/RagA family</fullName>
    </submittedName>
</protein>
<dbReference type="SUPFAM" id="SSF56935">
    <property type="entry name" value="Porins"/>
    <property type="match status" value="1"/>
</dbReference>
<organism evidence="9 10">
    <name type="scientific">Spirosoma endophyticum</name>
    <dbReference type="NCBI Taxonomy" id="662367"/>
    <lineage>
        <taxon>Bacteria</taxon>
        <taxon>Pseudomonadati</taxon>
        <taxon>Bacteroidota</taxon>
        <taxon>Cytophagia</taxon>
        <taxon>Cytophagales</taxon>
        <taxon>Cytophagaceae</taxon>
        <taxon>Spirosoma</taxon>
    </lineage>
</organism>
<evidence type="ECO:0000256" key="4">
    <source>
        <dbReference type="ARBA" id="ARBA00022692"/>
    </source>
</evidence>
<dbReference type="InterPro" id="IPR023996">
    <property type="entry name" value="TonB-dep_OMP_SusC/RagA"/>
</dbReference>
<keyword evidence="6 7" id="KW-0998">Cell outer membrane</keyword>
<sequence>MTLFLPSSTLPQPLRQRTARPVRTLRRLAVAFLFCLLSGLTAFAQTVSGRVVSGEDNQPLPGVSIIVKGTTTGTTSRADGTYSISVQSANTLTFSFIGYETQDVAVGNRITIDVSLVVGSSTLNEIVVTALGIKKDIRQTGVTVQTVDGTQLLKAREPNPINSLTGKVAGLTIGSSSELLGRPNISLRGNSDVLFVVDGIPITSDTWNVSADDIETYTVLKGASASALYGFRGKNGAILITTKRGTKDKRGFSVEVNTSQMADQGFLAIPKVQDEYGPGDHGVYAFGDGKGNGLNDGDYDIWGPALNGQLIPQYDSPVLPGQSFTTTFPNGKTFTSNRQPTPFLPRGKDNLSRFIQTGIQSNNNIAVAASGEKYDMRFSLSHNFQRGLVPNTKLNVTNFNVTGGYNFSPKLRFEASMNYNRQYTPNFPDVNYGPNSLIYNIIAWGGADWNIDDMKQIWQPGKEGSQQIYAEYQRYNNPWFLAKYWLRGHYNSNLYGYTSLRYQLTDALTVTAKTQLTTYSLLRTEKFPYSATSYGREEARGDYREDRRNLFDNINQVLVQYNKKVTPDLAINALVGGEARIFNYNSDFASTNYLNVPGVYNFANSSNPVVASNFQSDMRVLSAYYSADFTFRDYATLTTTGRIDKLSTLPKGNNAYFYPSVALSTVISDYVQLPAKLGISFLKLRASYANVKDGLTQSTIGSTPGASFPLGYGVDYNSSYGGPTYQNSAVYTLPLAYNNKPAAYYTNTLNNPNLKPNSTSQSEIGLDIRFLNNRLALDAAYYVSNDGPRIFTLPSSEATGYTGRLVNGISTQKKGGEISLTGQAIRSPKGFNWDVVANYSTYTERLKEVYPEGGINTLASNFFVGSSSDKRFINIGDRTDGFYSSAFVRTPDGQLINDDGGRPIINPVSQFLGYVNPKFVWGINNRFSYKNINFSFQFDGRVGGVIGDYVRQKTFQGGRHIETIQGAYGAARPNDVQGITSFVGQGVALTGGTINYDVNGNVLNYGELKYGPNTTKTFEQDYIARAFGSTESFLMDRSFAKLREVIIGYSLPQNLLRHVGVKQASVSLVGRNLLYFAQYKDIDLDQYLTGGISGLQTPTTRRYGINLNLVF</sequence>
<evidence type="ECO:0000313" key="10">
    <source>
        <dbReference type="Proteomes" id="UP000198598"/>
    </source>
</evidence>
<dbReference type="Pfam" id="PF07715">
    <property type="entry name" value="Plug"/>
    <property type="match status" value="1"/>
</dbReference>
<gene>
    <name evidence="9" type="ORF">SAMN05216167_106345</name>
</gene>
<dbReference type="InterPro" id="IPR023997">
    <property type="entry name" value="TonB-dep_OMP_SusC/RagA_CS"/>
</dbReference>
<keyword evidence="4 7" id="KW-0812">Transmembrane</keyword>
<dbReference type="InterPro" id="IPR037066">
    <property type="entry name" value="Plug_dom_sf"/>
</dbReference>
<dbReference type="InterPro" id="IPR039426">
    <property type="entry name" value="TonB-dep_rcpt-like"/>
</dbReference>
<dbReference type="STRING" id="662367.SAMN05216167_106345"/>
<dbReference type="Gene3D" id="2.60.40.1120">
    <property type="entry name" value="Carboxypeptidase-like, regulatory domain"/>
    <property type="match status" value="1"/>
</dbReference>
<dbReference type="GO" id="GO:0009279">
    <property type="term" value="C:cell outer membrane"/>
    <property type="evidence" value="ECO:0007669"/>
    <property type="project" value="UniProtKB-SubCell"/>
</dbReference>
<dbReference type="NCBIfam" id="TIGR04056">
    <property type="entry name" value="OMP_RagA_SusC"/>
    <property type="match status" value="1"/>
</dbReference>
<feature type="domain" description="TonB-dependent receptor plug" evidence="8">
    <location>
        <begin position="137"/>
        <end position="236"/>
    </location>
</feature>
<evidence type="ECO:0000313" key="9">
    <source>
        <dbReference type="EMBL" id="SFD72543.1"/>
    </source>
</evidence>
<dbReference type="RefSeq" id="WP_093828695.1">
    <property type="nucleotide sequence ID" value="NZ_FOLQ01000006.1"/>
</dbReference>
<proteinExistence type="inferred from homology"/>
<keyword evidence="2 7" id="KW-0813">Transport</keyword>
<dbReference type="OrthoDB" id="9768177at2"/>
<dbReference type="Pfam" id="PF13715">
    <property type="entry name" value="CarbopepD_reg_2"/>
    <property type="match status" value="1"/>
</dbReference>
<reference evidence="9 10" key="1">
    <citation type="submission" date="2016-10" db="EMBL/GenBank/DDBJ databases">
        <authorList>
            <person name="de Groot N.N."/>
        </authorList>
    </citation>
    <scope>NUCLEOTIDE SEQUENCE [LARGE SCALE GENOMIC DNA]</scope>
    <source>
        <strain evidence="9 10">DSM 26130</strain>
    </source>
</reference>
<dbReference type="InterPro" id="IPR036942">
    <property type="entry name" value="Beta-barrel_TonB_sf"/>
</dbReference>
<keyword evidence="5 7" id="KW-0472">Membrane</keyword>
<evidence type="ECO:0000256" key="3">
    <source>
        <dbReference type="ARBA" id="ARBA00022452"/>
    </source>
</evidence>
<dbReference type="Proteomes" id="UP000198598">
    <property type="component" value="Unassembled WGS sequence"/>
</dbReference>
<dbReference type="NCBIfam" id="TIGR04057">
    <property type="entry name" value="SusC_RagA_signa"/>
    <property type="match status" value="1"/>
</dbReference>
<evidence type="ECO:0000256" key="1">
    <source>
        <dbReference type="ARBA" id="ARBA00004571"/>
    </source>
</evidence>
<evidence type="ECO:0000259" key="8">
    <source>
        <dbReference type="Pfam" id="PF07715"/>
    </source>
</evidence>
<evidence type="ECO:0000256" key="6">
    <source>
        <dbReference type="ARBA" id="ARBA00023237"/>
    </source>
</evidence>
<dbReference type="Gene3D" id="2.170.130.10">
    <property type="entry name" value="TonB-dependent receptor, plug domain"/>
    <property type="match status" value="1"/>
</dbReference>
<dbReference type="Gene3D" id="2.40.170.20">
    <property type="entry name" value="TonB-dependent receptor, beta-barrel domain"/>
    <property type="match status" value="1"/>
</dbReference>
<dbReference type="InterPro" id="IPR012910">
    <property type="entry name" value="Plug_dom"/>
</dbReference>
<evidence type="ECO:0000256" key="5">
    <source>
        <dbReference type="ARBA" id="ARBA00023136"/>
    </source>
</evidence>
<comment type="subcellular location">
    <subcellularLocation>
        <location evidence="1 7">Cell outer membrane</location>
        <topology evidence="1 7">Multi-pass membrane protein</topology>
    </subcellularLocation>
</comment>
<evidence type="ECO:0000256" key="2">
    <source>
        <dbReference type="ARBA" id="ARBA00022448"/>
    </source>
</evidence>
<dbReference type="PROSITE" id="PS52016">
    <property type="entry name" value="TONB_DEPENDENT_REC_3"/>
    <property type="match status" value="1"/>
</dbReference>
<name>A0A1I1UUK5_9BACT</name>
<dbReference type="AlphaFoldDB" id="A0A1I1UUK5"/>
<keyword evidence="10" id="KW-1185">Reference proteome</keyword>
<dbReference type="InterPro" id="IPR008969">
    <property type="entry name" value="CarboxyPept-like_regulatory"/>
</dbReference>
<keyword evidence="3 7" id="KW-1134">Transmembrane beta strand</keyword>
<dbReference type="EMBL" id="FOLQ01000006">
    <property type="protein sequence ID" value="SFD72543.1"/>
    <property type="molecule type" value="Genomic_DNA"/>
</dbReference>
<dbReference type="SUPFAM" id="SSF49464">
    <property type="entry name" value="Carboxypeptidase regulatory domain-like"/>
    <property type="match status" value="1"/>
</dbReference>
<comment type="similarity">
    <text evidence="7">Belongs to the TonB-dependent receptor family.</text>
</comment>
<evidence type="ECO:0000256" key="7">
    <source>
        <dbReference type="PROSITE-ProRule" id="PRU01360"/>
    </source>
</evidence>
<accession>A0A1I1UUK5</accession>